<evidence type="ECO:0000313" key="10">
    <source>
        <dbReference type="Proteomes" id="UP001589789"/>
    </source>
</evidence>
<evidence type="ECO:0000256" key="4">
    <source>
        <dbReference type="ARBA" id="ARBA00022729"/>
    </source>
</evidence>
<dbReference type="RefSeq" id="WP_377051078.1">
    <property type="nucleotide sequence ID" value="NZ_JBHLVZ010000033.1"/>
</dbReference>
<gene>
    <name evidence="9" type="ORF">ACFFIC_13385</name>
</gene>
<comment type="caution">
    <text evidence="9">The sequence shown here is derived from an EMBL/GenBank/DDBJ whole genome shotgun (WGS) entry which is preliminary data.</text>
</comment>
<reference evidence="9 10" key="1">
    <citation type="submission" date="2024-09" db="EMBL/GenBank/DDBJ databases">
        <authorList>
            <person name="Sun Q."/>
            <person name="Mori K."/>
        </authorList>
    </citation>
    <scope>NUCLEOTIDE SEQUENCE [LARGE SCALE GENOMIC DNA]</scope>
    <source>
        <strain evidence="9 10">CCM 7468</strain>
    </source>
</reference>
<comment type="similarity">
    <text evidence="2 7">Belongs to the peptidase S1B family.</text>
</comment>
<evidence type="ECO:0000256" key="2">
    <source>
        <dbReference type="ARBA" id="ARBA00008764"/>
    </source>
</evidence>
<dbReference type="InterPro" id="IPR008256">
    <property type="entry name" value="Peptidase_S1B"/>
</dbReference>
<evidence type="ECO:0000256" key="7">
    <source>
        <dbReference type="RuleBase" id="RU004296"/>
    </source>
</evidence>
<dbReference type="EMBL" id="JBHLVZ010000033">
    <property type="protein sequence ID" value="MFC0386529.1"/>
    <property type="molecule type" value="Genomic_DNA"/>
</dbReference>
<feature type="signal peptide" evidence="7">
    <location>
        <begin position="1"/>
        <end position="19"/>
    </location>
</feature>
<dbReference type="Gene3D" id="2.40.10.10">
    <property type="entry name" value="Trypsin-like serine proteases"/>
    <property type="match status" value="2"/>
</dbReference>
<keyword evidence="3 7" id="KW-0645">Protease</keyword>
<organism evidence="9 10">
    <name type="scientific">Muricoccus vinaceus</name>
    <dbReference type="NCBI Taxonomy" id="424704"/>
    <lineage>
        <taxon>Bacteria</taxon>
        <taxon>Pseudomonadati</taxon>
        <taxon>Pseudomonadota</taxon>
        <taxon>Alphaproteobacteria</taxon>
        <taxon>Acetobacterales</taxon>
        <taxon>Roseomonadaceae</taxon>
        <taxon>Muricoccus</taxon>
    </lineage>
</organism>
<keyword evidence="4 7" id="KW-0732">Signal</keyword>
<evidence type="ECO:0000256" key="1">
    <source>
        <dbReference type="ARBA" id="ARBA00004613"/>
    </source>
</evidence>
<keyword evidence="10" id="KW-1185">Reference proteome</keyword>
<dbReference type="GO" id="GO:0006508">
    <property type="term" value="P:proteolysis"/>
    <property type="evidence" value="ECO:0007669"/>
    <property type="project" value="UniProtKB-KW"/>
</dbReference>
<dbReference type="PANTHER" id="PTHR43019">
    <property type="entry name" value="SERINE ENDOPROTEASE DEGS"/>
    <property type="match status" value="1"/>
</dbReference>
<dbReference type="InterPro" id="IPR043504">
    <property type="entry name" value="Peptidase_S1_PA_chymotrypsin"/>
</dbReference>
<dbReference type="PANTHER" id="PTHR43019:SF23">
    <property type="entry name" value="PROTEASE DO-LIKE 5, CHLOROPLASTIC"/>
    <property type="match status" value="1"/>
</dbReference>
<keyword evidence="6 7" id="KW-0720">Serine protease</keyword>
<feature type="region of interest" description="Disordered" evidence="8">
    <location>
        <begin position="112"/>
        <end position="138"/>
    </location>
</feature>
<keyword evidence="5 7" id="KW-0378">Hydrolase</keyword>
<evidence type="ECO:0000313" key="9">
    <source>
        <dbReference type="EMBL" id="MFC0386529.1"/>
    </source>
</evidence>
<dbReference type="PRINTS" id="PR00839">
    <property type="entry name" value="V8PROTEASE"/>
</dbReference>
<dbReference type="InterPro" id="IPR009003">
    <property type="entry name" value="Peptidase_S1_PA"/>
</dbReference>
<sequence length="343" mass="35779">MRFLLLPVLALALASPALAPPALAQAPASSWRLLNRTGQEAVGLVSTEAGAAARGRNRLRQTLPAGAEKTFRRRAGQPCRLDIRLRLADGREAVATGQDVCANPLVALEPGAVQPTPQQAPPRPGRRGAAAPREGSVSSGTGFLVAADRVMTNQHVVNNCARITLRAPGGHRLAAVAPVQANRDLDLAVLRVPGLTGPVLPFRPDLPRRGEDVITYGHPLSGLLSSDAKLTRGEVSGLAGFRDNPANLQFSAPLQPGNSGGPLLDMRGRVVGITSASLVGRREPMQNVNFAVKADRAIAFLRAAGVTPALAGETLPARGAVEVGEIAERSVFLVRCEMGDAAP</sequence>
<accession>A0ABV6ISE1</accession>
<evidence type="ECO:0000256" key="3">
    <source>
        <dbReference type="ARBA" id="ARBA00022670"/>
    </source>
</evidence>
<dbReference type="GO" id="GO:0008233">
    <property type="term" value="F:peptidase activity"/>
    <property type="evidence" value="ECO:0007669"/>
    <property type="project" value="UniProtKB-KW"/>
</dbReference>
<comment type="subcellular location">
    <subcellularLocation>
        <location evidence="1">Secreted</location>
    </subcellularLocation>
</comment>
<name>A0ABV6ISE1_9PROT</name>
<evidence type="ECO:0000256" key="6">
    <source>
        <dbReference type="ARBA" id="ARBA00022825"/>
    </source>
</evidence>
<feature type="chain" id="PRO_5044999949" description="Serine protease" evidence="7">
    <location>
        <begin position="20"/>
        <end position="343"/>
    </location>
</feature>
<dbReference type="SUPFAM" id="SSF50494">
    <property type="entry name" value="Trypsin-like serine proteases"/>
    <property type="match status" value="1"/>
</dbReference>
<dbReference type="Proteomes" id="UP001589789">
    <property type="component" value="Unassembled WGS sequence"/>
</dbReference>
<evidence type="ECO:0000256" key="8">
    <source>
        <dbReference type="SAM" id="MobiDB-lite"/>
    </source>
</evidence>
<dbReference type="Pfam" id="PF13365">
    <property type="entry name" value="Trypsin_2"/>
    <property type="match status" value="1"/>
</dbReference>
<proteinExistence type="inferred from homology"/>
<evidence type="ECO:0000256" key="5">
    <source>
        <dbReference type="ARBA" id="ARBA00022801"/>
    </source>
</evidence>
<protein>
    <recommendedName>
        <fullName evidence="7">Serine protease</fullName>
        <ecNumber evidence="7">3.4.21.-</ecNumber>
    </recommendedName>
</protein>
<dbReference type="EC" id="3.4.21.-" evidence="7"/>